<name>A0A7G1IUT0_STRMT</name>
<proteinExistence type="predicted"/>
<evidence type="ECO:0000313" key="2">
    <source>
        <dbReference type="Proteomes" id="UP000516106"/>
    </source>
</evidence>
<accession>A0A7G1IUT0</accession>
<dbReference type="EMBL" id="AP023349">
    <property type="protein sequence ID" value="BCJ10602.1"/>
    <property type="molecule type" value="Genomic_DNA"/>
</dbReference>
<sequence>MEVGNDIVIQNGTQWSFGNGVAQHFDEHVRQSIPLYDEGHDLVCHLSDFLFVTIPYVMSWALQRVI</sequence>
<gene>
    <name evidence="1" type="ORF">SMNM65_10340</name>
</gene>
<dbReference type="Proteomes" id="UP000516106">
    <property type="component" value="Chromosome"/>
</dbReference>
<organism evidence="1 2">
    <name type="scientific">Streptococcus mitis</name>
    <dbReference type="NCBI Taxonomy" id="28037"/>
    <lineage>
        <taxon>Bacteria</taxon>
        <taxon>Bacillati</taxon>
        <taxon>Bacillota</taxon>
        <taxon>Bacilli</taxon>
        <taxon>Lactobacillales</taxon>
        <taxon>Streptococcaceae</taxon>
        <taxon>Streptococcus</taxon>
        <taxon>Streptococcus mitis group</taxon>
    </lineage>
</organism>
<protein>
    <submittedName>
        <fullName evidence="1">Uncharacterized protein</fullName>
    </submittedName>
</protein>
<reference evidence="2" key="1">
    <citation type="submission" date="2020-08" db="EMBL/GenBank/DDBJ databases">
        <title>Complete genome sequence of Streptococcus mitis strain Nm-65.</title>
        <authorList>
            <person name="Tabata A."/>
            <person name="Ohkuni H."/>
            <person name="Nagamune H."/>
        </authorList>
    </citation>
    <scope>NUCLEOTIDE SEQUENCE [LARGE SCALE GENOMIC DNA]</scope>
    <source>
        <strain evidence="2">Nm-65</strain>
    </source>
</reference>
<evidence type="ECO:0000313" key="1">
    <source>
        <dbReference type="EMBL" id="BCJ10602.1"/>
    </source>
</evidence>
<dbReference type="AlphaFoldDB" id="A0A7G1IUT0"/>